<gene>
    <name evidence="3" type="ORF">FJY75_10110</name>
</gene>
<dbReference type="Proteomes" id="UP000748308">
    <property type="component" value="Unassembled WGS sequence"/>
</dbReference>
<protein>
    <recommendedName>
        <fullName evidence="5">Polymer-forming cytoskeletal protein</fullName>
    </recommendedName>
</protein>
<organism evidence="3 4">
    <name type="scientific">Eiseniibacteriota bacterium</name>
    <dbReference type="NCBI Taxonomy" id="2212470"/>
    <lineage>
        <taxon>Bacteria</taxon>
        <taxon>Candidatus Eiseniibacteriota</taxon>
    </lineage>
</organism>
<dbReference type="AlphaFoldDB" id="A0A937X949"/>
<evidence type="ECO:0000313" key="3">
    <source>
        <dbReference type="EMBL" id="MBM3318188.1"/>
    </source>
</evidence>
<keyword evidence="2" id="KW-0812">Transmembrane</keyword>
<feature type="transmembrane region" description="Helical" evidence="2">
    <location>
        <begin position="357"/>
        <end position="378"/>
    </location>
</feature>
<feature type="transmembrane region" description="Helical" evidence="2">
    <location>
        <begin position="235"/>
        <end position="255"/>
    </location>
</feature>
<comment type="caution">
    <text evidence="3">The sequence shown here is derived from an EMBL/GenBank/DDBJ whole genome shotgun (WGS) entry which is preliminary data.</text>
</comment>
<evidence type="ECO:0000256" key="2">
    <source>
        <dbReference type="SAM" id="Phobius"/>
    </source>
</evidence>
<feature type="transmembrane region" description="Helical" evidence="2">
    <location>
        <begin position="384"/>
        <end position="409"/>
    </location>
</feature>
<feature type="non-terminal residue" evidence="3">
    <location>
        <position position="428"/>
    </location>
</feature>
<evidence type="ECO:0008006" key="5">
    <source>
        <dbReference type="Google" id="ProtNLM"/>
    </source>
</evidence>
<evidence type="ECO:0000256" key="1">
    <source>
        <dbReference type="SAM" id="MobiDB-lite"/>
    </source>
</evidence>
<evidence type="ECO:0000313" key="4">
    <source>
        <dbReference type="Proteomes" id="UP000748308"/>
    </source>
</evidence>
<feature type="region of interest" description="Disordered" evidence="1">
    <location>
        <begin position="1"/>
        <end position="34"/>
    </location>
</feature>
<keyword evidence="2" id="KW-1133">Transmembrane helix</keyword>
<dbReference type="EMBL" id="VGIY01000285">
    <property type="protein sequence ID" value="MBM3318188.1"/>
    <property type="molecule type" value="Genomic_DNA"/>
</dbReference>
<proteinExistence type="predicted"/>
<reference evidence="3" key="1">
    <citation type="submission" date="2019-03" db="EMBL/GenBank/DDBJ databases">
        <title>Lake Tanganyika Metagenome-Assembled Genomes (MAGs).</title>
        <authorList>
            <person name="Tran P."/>
        </authorList>
    </citation>
    <scope>NUCLEOTIDE SEQUENCE</scope>
    <source>
        <strain evidence="3">M_DeepCast_400m_m2_100</strain>
    </source>
</reference>
<feature type="transmembrane region" description="Helical" evidence="2">
    <location>
        <begin position="315"/>
        <end position="336"/>
    </location>
</feature>
<sequence>MRPDASLPARGDRGPDRCPGLPAPPARPRRGSPAARISRLGLPVLAALWLAAGATAQRIVVLDETEQGKPATRVDLTVGRGEGGLSIRIGSDSLAAGESDSGRAGEVYESRVLRPGRHTSSDKVVFGQDLHIEADRVVSGDAVAIFGSVRVDGVVNGDVVSIGGGVTLADGAIVHGDCVAIGGGSIRTGAGSRIHGEAVTVGGRIIEEDGAHIADRVQMNFVPSFVGRPKLFIRAGWWVLFAHVLFVGILGFLMARLSGRRWSAASLTLRARPLESLLAGLGAGIVYGILGLPLLVVIMIALVAIVVGIPLVPLVVFLILFFPVPGYLVTGALLGGAARRRGAASGESAPADVGRDYFLGHLLLSSPWLLAVILRSLLGAWFGVAGLVLLFAWTVLWLAVAFGWGAFLLSRFGKRLPAASAEPGSAPG</sequence>
<keyword evidence="2" id="KW-0472">Membrane</keyword>
<accession>A0A937X949</accession>
<name>A0A937X949_UNCEI</name>
<feature type="transmembrane region" description="Helical" evidence="2">
    <location>
        <begin position="276"/>
        <end position="309"/>
    </location>
</feature>
<dbReference type="Gene3D" id="2.160.10.10">
    <property type="entry name" value="Hexapeptide repeat proteins"/>
    <property type="match status" value="1"/>
</dbReference>